<dbReference type="NCBIfam" id="NF001899">
    <property type="entry name" value="PRK00654.1-2"/>
    <property type="match status" value="1"/>
</dbReference>
<dbReference type="EMBL" id="BSOA01000006">
    <property type="protein sequence ID" value="GLQ87460.1"/>
    <property type="molecule type" value="Genomic_DNA"/>
</dbReference>
<evidence type="ECO:0000256" key="6">
    <source>
        <dbReference type="HAMAP-Rule" id="MF_00484"/>
    </source>
</evidence>
<feature type="region of interest" description="Disordered" evidence="7">
    <location>
        <begin position="30"/>
        <end position="51"/>
    </location>
</feature>
<name>A0ABQ5X759_9GAMM</name>
<comment type="pathway">
    <text evidence="6">Glycan biosynthesis; glycogen biosynthesis.</text>
</comment>
<proteinExistence type="inferred from homology"/>
<keyword evidence="5 6" id="KW-0320">Glycogen biosynthesis</keyword>
<evidence type="ECO:0000256" key="1">
    <source>
        <dbReference type="ARBA" id="ARBA00001478"/>
    </source>
</evidence>
<evidence type="ECO:0000313" key="10">
    <source>
        <dbReference type="Proteomes" id="UP001156627"/>
    </source>
</evidence>
<evidence type="ECO:0000256" key="7">
    <source>
        <dbReference type="SAM" id="MobiDB-lite"/>
    </source>
</evidence>
<protein>
    <recommendedName>
        <fullName evidence="6">Glycogen synthase</fullName>
        <ecNumber evidence="6">2.4.1.21</ecNumber>
    </recommendedName>
    <alternativeName>
        <fullName evidence="6">Starch [bacterial glycogen] synthase</fullName>
    </alternativeName>
</protein>
<evidence type="ECO:0000256" key="5">
    <source>
        <dbReference type="ARBA" id="ARBA00023056"/>
    </source>
</evidence>
<gene>
    <name evidence="6 9" type="primary">glgA</name>
    <name evidence="9" type="ORF">GCM10007898_10260</name>
</gene>
<dbReference type="EC" id="2.4.1.21" evidence="6"/>
<comment type="caution">
    <text evidence="9">The sequence shown here is derived from an EMBL/GenBank/DDBJ whole genome shotgun (WGS) entry which is preliminary data.</text>
</comment>
<comment type="function">
    <text evidence="6">Synthesizes alpha-1,4-glucan chains using ADP-glucose.</text>
</comment>
<dbReference type="PANTHER" id="PTHR45825">
    <property type="entry name" value="GRANULE-BOUND STARCH SYNTHASE 1, CHLOROPLASTIC/AMYLOPLASTIC"/>
    <property type="match status" value="1"/>
</dbReference>
<sequence length="553" mass="61488">MHCNHWRIVALQDFREIDWMTIAKPVSRTYPSHRPLKRKTGLPRRRPELPGTVARTDRGANRVLFVTTEMTDFVKAGGLGDVSAALPRALARYHDVRVLIPGYPKVLAKLDKSLRLVGKTRSHHKLPACEIAEARLDDGLGVLVLCNAELYEREGSPYTDARGHEWPDNDIRFATLSHAAAEIALKHAHMNWRPELLHLNDWPCALAAYYMEDKSNAVPTVLTIHNLAYQGVFPASSAAGIGLSARRRIEHDRHGRLSFLHEGLAKATYLTTVSASYARQITEPLYGCGLEKLLRKRALEERLVGIVNGIDQSWDPQNDPALVSPFAIGEWSKRHDNTQKLREELGLRQQHGPLFAVISRMVQQKGVDLICQAAPQIIAAGGQLALIGRGDPAIESGIARLARRFPGRVAAHIGFEEGLARRMFAGADFLLMPSRYEPCGLSQMYAQAYGCLPIAHATGGLIDTIEDGITGLLFGAACVSELRLCLQRAFRIYAEPLLLNAMRGAAMLEKRNWDEPGRHYATLYRRMLPSKNLPEISAQTAPHPHKENAYAHL</sequence>
<dbReference type="Pfam" id="PF13692">
    <property type="entry name" value="Glyco_trans_1_4"/>
    <property type="match status" value="1"/>
</dbReference>
<comment type="catalytic activity">
    <reaction evidence="1 6">
        <text>[(1-&gt;4)-alpha-D-glucosyl](n) + ADP-alpha-D-glucose = [(1-&gt;4)-alpha-D-glucosyl](n+1) + ADP + H(+)</text>
        <dbReference type="Rhea" id="RHEA:18189"/>
        <dbReference type="Rhea" id="RHEA-COMP:9584"/>
        <dbReference type="Rhea" id="RHEA-COMP:9587"/>
        <dbReference type="ChEBI" id="CHEBI:15378"/>
        <dbReference type="ChEBI" id="CHEBI:15444"/>
        <dbReference type="ChEBI" id="CHEBI:57498"/>
        <dbReference type="ChEBI" id="CHEBI:456216"/>
        <dbReference type="EC" id="2.4.1.21"/>
    </reaction>
</comment>
<evidence type="ECO:0000259" key="8">
    <source>
        <dbReference type="Pfam" id="PF08323"/>
    </source>
</evidence>
<evidence type="ECO:0000313" key="9">
    <source>
        <dbReference type="EMBL" id="GLQ87460.1"/>
    </source>
</evidence>
<evidence type="ECO:0000256" key="2">
    <source>
        <dbReference type="ARBA" id="ARBA00010281"/>
    </source>
</evidence>
<dbReference type="NCBIfam" id="TIGR02095">
    <property type="entry name" value="glgA"/>
    <property type="match status" value="1"/>
</dbReference>
<dbReference type="InterPro" id="IPR013534">
    <property type="entry name" value="Starch_synth_cat_dom"/>
</dbReference>
<feature type="binding site" evidence="6">
    <location>
        <position position="75"/>
    </location>
    <ligand>
        <name>ADP-alpha-D-glucose</name>
        <dbReference type="ChEBI" id="CHEBI:57498"/>
    </ligand>
</feature>
<dbReference type="NCBIfam" id="NF001901">
    <property type="entry name" value="PRK00654.1-5"/>
    <property type="match status" value="1"/>
</dbReference>
<feature type="compositionally biased region" description="Basic residues" evidence="7">
    <location>
        <begin position="34"/>
        <end position="44"/>
    </location>
</feature>
<dbReference type="PANTHER" id="PTHR45825:SF8">
    <property type="entry name" value="GLYCOGEN SYNTHASE"/>
    <property type="match status" value="1"/>
</dbReference>
<keyword evidence="10" id="KW-1185">Reference proteome</keyword>
<dbReference type="SUPFAM" id="SSF53756">
    <property type="entry name" value="UDP-Glycosyltransferase/glycogen phosphorylase"/>
    <property type="match status" value="1"/>
</dbReference>
<dbReference type="Gene3D" id="3.40.50.2000">
    <property type="entry name" value="Glycogen Phosphorylase B"/>
    <property type="match status" value="2"/>
</dbReference>
<dbReference type="CDD" id="cd03791">
    <property type="entry name" value="GT5_Glycogen_synthase_DULL1-like"/>
    <property type="match status" value="1"/>
</dbReference>
<dbReference type="HAMAP" id="MF_00484">
    <property type="entry name" value="Glycogen_synth"/>
    <property type="match status" value="1"/>
</dbReference>
<evidence type="ECO:0000256" key="3">
    <source>
        <dbReference type="ARBA" id="ARBA00022676"/>
    </source>
</evidence>
<feature type="domain" description="Starch synthase catalytic" evidence="8">
    <location>
        <begin position="62"/>
        <end position="296"/>
    </location>
</feature>
<dbReference type="Proteomes" id="UP001156627">
    <property type="component" value="Unassembled WGS sequence"/>
</dbReference>
<dbReference type="Pfam" id="PF08323">
    <property type="entry name" value="Glyco_transf_5"/>
    <property type="match status" value="1"/>
</dbReference>
<reference evidence="10" key="1">
    <citation type="journal article" date="2019" name="Int. J. Syst. Evol. Microbiol.">
        <title>The Global Catalogue of Microorganisms (GCM) 10K type strain sequencing project: providing services to taxonomists for standard genome sequencing and annotation.</title>
        <authorList>
            <consortium name="The Broad Institute Genomics Platform"/>
            <consortium name="The Broad Institute Genome Sequencing Center for Infectious Disease"/>
            <person name="Wu L."/>
            <person name="Ma J."/>
        </authorList>
    </citation>
    <scope>NUCLEOTIDE SEQUENCE [LARGE SCALE GENOMIC DNA]</scope>
    <source>
        <strain evidence="10">NBRC 111981</strain>
    </source>
</reference>
<keyword evidence="3 6" id="KW-0328">Glycosyltransferase</keyword>
<keyword evidence="4 6" id="KW-0808">Transferase</keyword>
<comment type="similarity">
    <text evidence="2 6">Belongs to the glycosyltransferase 1 family. Bacterial/plant glycogen synthase subfamily.</text>
</comment>
<evidence type="ECO:0000256" key="4">
    <source>
        <dbReference type="ARBA" id="ARBA00022679"/>
    </source>
</evidence>
<dbReference type="InterPro" id="IPR011835">
    <property type="entry name" value="GS/SS"/>
</dbReference>
<accession>A0ABQ5X759</accession>
<organism evidence="9 10">
    <name type="scientific">Dyella flagellata</name>
    <dbReference type="NCBI Taxonomy" id="1867833"/>
    <lineage>
        <taxon>Bacteria</taxon>
        <taxon>Pseudomonadati</taxon>
        <taxon>Pseudomonadota</taxon>
        <taxon>Gammaproteobacteria</taxon>
        <taxon>Lysobacterales</taxon>
        <taxon>Rhodanobacteraceae</taxon>
        <taxon>Dyella</taxon>
    </lineage>
</organism>